<dbReference type="EMBL" id="CM044707">
    <property type="protein sequence ID" value="KAI5652564.1"/>
    <property type="molecule type" value="Genomic_DNA"/>
</dbReference>
<accession>A0ACB9ZW39</accession>
<comment type="caution">
    <text evidence="1">The sequence shown here is derived from an EMBL/GenBank/DDBJ whole genome shotgun (WGS) entry which is preliminary data.</text>
</comment>
<proteinExistence type="predicted"/>
<protein>
    <submittedName>
        <fullName evidence="1">Uncharacterized protein</fullName>
    </submittedName>
</protein>
<organism evidence="1 2">
    <name type="scientific">Catharanthus roseus</name>
    <name type="common">Madagascar periwinkle</name>
    <name type="synonym">Vinca rosea</name>
    <dbReference type="NCBI Taxonomy" id="4058"/>
    <lineage>
        <taxon>Eukaryota</taxon>
        <taxon>Viridiplantae</taxon>
        <taxon>Streptophyta</taxon>
        <taxon>Embryophyta</taxon>
        <taxon>Tracheophyta</taxon>
        <taxon>Spermatophyta</taxon>
        <taxon>Magnoliopsida</taxon>
        <taxon>eudicotyledons</taxon>
        <taxon>Gunneridae</taxon>
        <taxon>Pentapetalae</taxon>
        <taxon>asterids</taxon>
        <taxon>lamiids</taxon>
        <taxon>Gentianales</taxon>
        <taxon>Apocynaceae</taxon>
        <taxon>Rauvolfioideae</taxon>
        <taxon>Vinceae</taxon>
        <taxon>Catharanthinae</taxon>
        <taxon>Catharanthus</taxon>
    </lineage>
</organism>
<gene>
    <name evidence="1" type="ORF">M9H77_29751</name>
</gene>
<reference evidence="2" key="1">
    <citation type="journal article" date="2023" name="Nat. Plants">
        <title>Single-cell RNA sequencing provides a high-resolution roadmap for understanding the multicellular compartmentation of specialized metabolism.</title>
        <authorList>
            <person name="Sun S."/>
            <person name="Shen X."/>
            <person name="Li Y."/>
            <person name="Li Y."/>
            <person name="Wang S."/>
            <person name="Li R."/>
            <person name="Zhang H."/>
            <person name="Shen G."/>
            <person name="Guo B."/>
            <person name="Wei J."/>
            <person name="Xu J."/>
            <person name="St-Pierre B."/>
            <person name="Chen S."/>
            <person name="Sun C."/>
        </authorList>
    </citation>
    <scope>NUCLEOTIDE SEQUENCE [LARGE SCALE GENOMIC DNA]</scope>
</reference>
<dbReference type="Proteomes" id="UP001060085">
    <property type="component" value="Linkage Group LG07"/>
</dbReference>
<name>A0ACB9ZW39_CATRO</name>
<sequence length="124" mass="14237">METQICLLEKLRRELPIGEVLDRTRSLCPVHFYQSSVHRQKNQSKSKERSIYFQLVRTGAPVYMVAILEYLASEVLELVGNASRDNKKILIIPRHVLLDVRNDEEVTIAYGGHPLAKFDGMNLD</sequence>
<keyword evidence="2" id="KW-1185">Reference proteome</keyword>
<evidence type="ECO:0000313" key="2">
    <source>
        <dbReference type="Proteomes" id="UP001060085"/>
    </source>
</evidence>
<evidence type="ECO:0000313" key="1">
    <source>
        <dbReference type="EMBL" id="KAI5652564.1"/>
    </source>
</evidence>